<dbReference type="Pfam" id="PF08534">
    <property type="entry name" value="Redoxin"/>
    <property type="match status" value="1"/>
</dbReference>
<feature type="transmembrane region" description="Helical" evidence="6">
    <location>
        <begin position="16"/>
        <end position="37"/>
    </location>
</feature>
<comment type="subcellular location">
    <subcellularLocation>
        <location evidence="1">Cell envelope</location>
    </subcellularLocation>
</comment>
<keyword evidence="9" id="KW-1185">Reference proteome</keyword>
<dbReference type="PROSITE" id="PS51352">
    <property type="entry name" value="THIOREDOXIN_2"/>
    <property type="match status" value="1"/>
</dbReference>
<name>A0A4P6V590_9HYPH</name>
<dbReference type="GO" id="GO:0017004">
    <property type="term" value="P:cytochrome complex assembly"/>
    <property type="evidence" value="ECO:0007669"/>
    <property type="project" value="UniProtKB-KW"/>
</dbReference>
<dbReference type="InterPro" id="IPR004799">
    <property type="entry name" value="Periplasmic_diS_OxRdtase_DsbE"/>
</dbReference>
<dbReference type="InterPro" id="IPR017937">
    <property type="entry name" value="Thioredoxin_CS"/>
</dbReference>
<dbReference type="OrthoDB" id="9799347at2"/>
<comment type="similarity">
    <text evidence="2">Belongs to the thioredoxin family. DsbE subfamily.</text>
</comment>
<evidence type="ECO:0000256" key="4">
    <source>
        <dbReference type="ARBA" id="ARBA00023157"/>
    </source>
</evidence>
<evidence type="ECO:0000256" key="5">
    <source>
        <dbReference type="ARBA" id="ARBA00023284"/>
    </source>
</evidence>
<keyword evidence="6" id="KW-0812">Transmembrane</keyword>
<sequence length="205" mass="22244">MSASDTRPARPRRISWPIMISALVVLALFGVFAYMLVLPDRVASTIPSALIGRQAPQTTLPAVDGMTTEEGAPMPGFDPSAFQGNVSLVNVWGSWCAPCREEHPYLMELAEDPRIRIVGINYKDEPQNAIRFLRQLGNPFDAVGADGTGRTAIEWGVYGVPETFIVGPDGTIEYKHVGPISADILERKLRPEIDRVAEGGIAPSS</sequence>
<dbReference type="SUPFAM" id="SSF52833">
    <property type="entry name" value="Thioredoxin-like"/>
    <property type="match status" value="1"/>
</dbReference>
<dbReference type="AlphaFoldDB" id="A0A4P6V590"/>
<dbReference type="InterPro" id="IPR036249">
    <property type="entry name" value="Thioredoxin-like_sf"/>
</dbReference>
<dbReference type="GeneID" id="90768973"/>
<keyword evidence="4" id="KW-1015">Disulfide bond</keyword>
<organism evidence="8 9">
    <name type="scientific">Roseitalea porphyridii</name>
    <dbReference type="NCBI Taxonomy" id="1852022"/>
    <lineage>
        <taxon>Bacteria</taxon>
        <taxon>Pseudomonadati</taxon>
        <taxon>Pseudomonadota</taxon>
        <taxon>Alphaproteobacteria</taxon>
        <taxon>Hyphomicrobiales</taxon>
        <taxon>Ahrensiaceae</taxon>
        <taxon>Roseitalea</taxon>
    </lineage>
</organism>
<dbReference type="PROSITE" id="PS00194">
    <property type="entry name" value="THIOREDOXIN_1"/>
    <property type="match status" value="1"/>
</dbReference>
<keyword evidence="5" id="KW-0676">Redox-active center</keyword>
<reference evidence="8 9" key="1">
    <citation type="journal article" date="2017" name="Int. J. Syst. Evol. Microbiol.">
        <title>Roseitalea porphyridii gen. nov., sp. nov., isolated from a red alga, and reclassification of Hoeflea suaedae Chung et al. 2013 as Pseudohoeflea suaedae gen. nov., comb. nov.</title>
        <authorList>
            <person name="Hyeon J.W."/>
            <person name="Jeong S.E."/>
            <person name="Baek K."/>
            <person name="Jeon C.O."/>
        </authorList>
    </citation>
    <scope>NUCLEOTIDE SEQUENCE [LARGE SCALE GENOMIC DNA]</scope>
    <source>
        <strain evidence="8 9">MA7-20</strain>
    </source>
</reference>
<dbReference type="InterPro" id="IPR050553">
    <property type="entry name" value="Thioredoxin_ResA/DsbE_sf"/>
</dbReference>
<gene>
    <name evidence="8" type="ORF">E0E05_16845</name>
</gene>
<dbReference type="Gene3D" id="3.40.30.10">
    <property type="entry name" value="Glutaredoxin"/>
    <property type="match status" value="1"/>
</dbReference>
<protein>
    <submittedName>
        <fullName evidence="8">DsbE family thiol:disulfide interchange protein</fullName>
    </submittedName>
</protein>
<evidence type="ECO:0000259" key="7">
    <source>
        <dbReference type="PROSITE" id="PS51352"/>
    </source>
</evidence>
<dbReference type="Proteomes" id="UP000293719">
    <property type="component" value="Chromosome"/>
</dbReference>
<dbReference type="EMBL" id="CP036532">
    <property type="protein sequence ID" value="QBK32103.1"/>
    <property type="molecule type" value="Genomic_DNA"/>
</dbReference>
<feature type="domain" description="Thioredoxin" evidence="7">
    <location>
        <begin position="49"/>
        <end position="194"/>
    </location>
</feature>
<keyword evidence="3" id="KW-0201">Cytochrome c-type biogenesis</keyword>
<evidence type="ECO:0000256" key="3">
    <source>
        <dbReference type="ARBA" id="ARBA00022748"/>
    </source>
</evidence>
<evidence type="ECO:0000256" key="2">
    <source>
        <dbReference type="ARBA" id="ARBA00007758"/>
    </source>
</evidence>
<dbReference type="PANTHER" id="PTHR42852">
    <property type="entry name" value="THIOL:DISULFIDE INTERCHANGE PROTEIN DSBE"/>
    <property type="match status" value="1"/>
</dbReference>
<evidence type="ECO:0000256" key="1">
    <source>
        <dbReference type="ARBA" id="ARBA00004196"/>
    </source>
</evidence>
<dbReference type="GO" id="GO:0015036">
    <property type="term" value="F:disulfide oxidoreductase activity"/>
    <property type="evidence" value="ECO:0007669"/>
    <property type="project" value="InterPro"/>
</dbReference>
<evidence type="ECO:0000313" key="8">
    <source>
        <dbReference type="EMBL" id="QBK32103.1"/>
    </source>
</evidence>
<accession>A0A4P6V590</accession>
<dbReference type="NCBIfam" id="TIGR00385">
    <property type="entry name" value="dsbE"/>
    <property type="match status" value="1"/>
</dbReference>
<evidence type="ECO:0000256" key="6">
    <source>
        <dbReference type="SAM" id="Phobius"/>
    </source>
</evidence>
<proteinExistence type="inferred from homology"/>
<dbReference type="RefSeq" id="WP_131617747.1">
    <property type="nucleotide sequence ID" value="NZ_CP036532.1"/>
</dbReference>
<keyword evidence="6" id="KW-1133">Transmembrane helix</keyword>
<dbReference type="PANTHER" id="PTHR42852:SF6">
    <property type="entry name" value="THIOL:DISULFIDE INTERCHANGE PROTEIN DSBE"/>
    <property type="match status" value="1"/>
</dbReference>
<evidence type="ECO:0000313" key="9">
    <source>
        <dbReference type="Proteomes" id="UP000293719"/>
    </source>
</evidence>
<dbReference type="GO" id="GO:0030288">
    <property type="term" value="C:outer membrane-bounded periplasmic space"/>
    <property type="evidence" value="ECO:0007669"/>
    <property type="project" value="InterPro"/>
</dbReference>
<dbReference type="InterPro" id="IPR013766">
    <property type="entry name" value="Thioredoxin_domain"/>
</dbReference>
<keyword evidence="6" id="KW-0472">Membrane</keyword>
<dbReference type="KEGG" id="rpod:E0E05_16845"/>
<dbReference type="InterPro" id="IPR013740">
    <property type="entry name" value="Redoxin"/>
</dbReference>
<dbReference type="CDD" id="cd03010">
    <property type="entry name" value="TlpA_like_DsbE"/>
    <property type="match status" value="1"/>
</dbReference>